<protein>
    <recommendedName>
        <fullName evidence="1">Transposase DDE domain-containing protein</fullName>
    </recommendedName>
</protein>
<name>A0A8J4M4E6_9PROT</name>
<proteinExistence type="predicted"/>
<gene>
    <name evidence="2" type="ORF">ENY07_01015</name>
</gene>
<accession>A0A8J4M4E6</accession>
<comment type="caution">
    <text evidence="2">The sequence shown here is derived from an EMBL/GenBank/DDBJ whole genome shotgun (WGS) entry which is preliminary data.</text>
</comment>
<dbReference type="InterPro" id="IPR025668">
    <property type="entry name" value="Tnp_DDE_dom"/>
</dbReference>
<dbReference type="Pfam" id="PF13751">
    <property type="entry name" value="DDE_Tnp_1_6"/>
    <property type="match status" value="1"/>
</dbReference>
<organism evidence="2">
    <name type="scientific">Acidicaldus sp</name>
    <dbReference type="NCBI Taxonomy" id="1872105"/>
    <lineage>
        <taxon>Bacteria</taxon>
        <taxon>Pseudomonadati</taxon>
        <taxon>Pseudomonadota</taxon>
        <taxon>Alphaproteobacteria</taxon>
        <taxon>Acetobacterales</taxon>
        <taxon>Acetobacteraceae</taxon>
        <taxon>Acidicaldus</taxon>
    </lineage>
</organism>
<reference evidence="2" key="1">
    <citation type="journal article" date="2020" name="mSystems">
        <title>Genome- and Community-Level Interaction Insights into Carbon Utilization and Element Cycling Functions of Hydrothermarchaeota in Hydrothermal Sediment.</title>
        <authorList>
            <person name="Zhou Z."/>
            <person name="Liu Y."/>
            <person name="Xu W."/>
            <person name="Pan J."/>
            <person name="Luo Z.H."/>
            <person name="Li M."/>
        </authorList>
    </citation>
    <scope>NUCLEOTIDE SEQUENCE</scope>
    <source>
        <strain evidence="2">SpSt-997</strain>
    </source>
</reference>
<sequence>MDNIKALAEAEVTAYVPVATPRDKTPDPYTPQPSAAPAIAAWRERRETHQAKTISRERAATAECANAQARNRGLRQFVVRGLDKMGTVALWHALTHNPQHGLLLAPRGAA</sequence>
<dbReference type="AlphaFoldDB" id="A0A8J4M4E6"/>
<feature type="domain" description="Transposase DDE" evidence="1">
    <location>
        <begin position="33"/>
        <end position="97"/>
    </location>
</feature>
<evidence type="ECO:0000313" key="2">
    <source>
        <dbReference type="EMBL" id="HGC41797.1"/>
    </source>
</evidence>
<dbReference type="EMBL" id="DTQM01000019">
    <property type="protein sequence ID" value="HGC41797.1"/>
    <property type="molecule type" value="Genomic_DNA"/>
</dbReference>
<evidence type="ECO:0000259" key="1">
    <source>
        <dbReference type="Pfam" id="PF13751"/>
    </source>
</evidence>